<evidence type="ECO:0000313" key="14">
    <source>
        <dbReference type="Proteomes" id="UP000216624"/>
    </source>
</evidence>
<evidence type="ECO:0000256" key="1">
    <source>
        <dbReference type="ARBA" id="ARBA00004123"/>
    </source>
</evidence>
<name>A0A261AHJ3_CAERE</name>
<dbReference type="Proteomes" id="UP000483820">
    <property type="component" value="Chromosome IV"/>
</dbReference>
<keyword evidence="5" id="KW-0805">Transcription regulation</keyword>
<reference evidence="14" key="2">
    <citation type="submission" date="2017-08" db="EMBL/GenBank/DDBJ databases">
        <authorList>
            <person name="Fierst J.L."/>
        </authorList>
    </citation>
    <scope>NUCLEOTIDE SEQUENCE [LARGE SCALE GENOMIC DNA]</scope>
    <source>
        <strain evidence="14">PX439</strain>
    </source>
</reference>
<dbReference type="AlphaFoldDB" id="A0A261AHJ3"/>
<proteinExistence type="predicted"/>
<evidence type="ECO:0000313" key="15">
    <source>
        <dbReference type="Proteomes" id="UP000483820"/>
    </source>
</evidence>
<evidence type="ECO:0000313" key="12">
    <source>
        <dbReference type="EMBL" id="KAF1757017.1"/>
    </source>
</evidence>
<comment type="subcellular location">
    <subcellularLocation>
        <location evidence="1">Nucleus</location>
    </subcellularLocation>
</comment>
<dbReference type="GO" id="GO:0045165">
    <property type="term" value="P:cell fate commitment"/>
    <property type="evidence" value="ECO:0007669"/>
    <property type="project" value="TreeGrafter"/>
</dbReference>
<dbReference type="PROSITE" id="PS00344">
    <property type="entry name" value="GATA_ZN_FINGER_1"/>
    <property type="match status" value="2"/>
</dbReference>
<sequence>MDYCAARDHFDSLQETENDCEFFYGRGGGGDDDDDFELDSLLRLDLDTNDIVDALNMPRANSDEQSNMDYENNKSVDFSLATSSGTASLVATSSASAASSTAFPAYNTPTTYYKDYNTSTAYPMFLNYQPYTTTTVGTGNDMDFSNSDMTMHSGVFGTAQNPGGYFYTPTLNGYGYDTLAAATSASGITVNNQVNVSIVQGNLSNPTTGNIVSTTSNVQSSILPRGNPGLTPTGLNGCSTSSGSSSASSSSANSTSTPKTIGLSKTNRSAGANSQFGTEDRECVNCGVHATPLWRRDGSGNYLCNACGLYFKMNHHARPLVKPKKRQQNAQKRTGIECVNCHTNTTTLWRRNGEGHPVCNACGLYYKLHKVERPMAMKKEGIQTRNRKLSSKGQRRIKKENGDTTPIIGMTSASSSLASGIDLTDSAGVWGVKRELPLMAMGTPTSYSFPAPNYFLGSFDDSFNPMIDFGGSQLAVKNN</sequence>
<dbReference type="SMART" id="SM00401">
    <property type="entry name" value="ZnF_GATA"/>
    <property type="match status" value="2"/>
</dbReference>
<dbReference type="CDD" id="cd00202">
    <property type="entry name" value="ZnF_GATA"/>
    <property type="match status" value="2"/>
</dbReference>
<evidence type="ECO:0000256" key="6">
    <source>
        <dbReference type="ARBA" id="ARBA00023125"/>
    </source>
</evidence>
<feature type="domain" description="GATA-type" evidence="11">
    <location>
        <begin position="277"/>
        <end position="333"/>
    </location>
</feature>
<accession>A0A261AHJ3</accession>
<dbReference type="FunFam" id="3.30.50.10:FF:000054">
    <property type="entry name" value="Transcription factor elt-1"/>
    <property type="match status" value="1"/>
</dbReference>
<gene>
    <name evidence="13" type="ORF">FL82_04440</name>
    <name evidence="12" type="ORF">GCK72_013472</name>
</gene>
<comment type="caution">
    <text evidence="13">The sequence shown here is derived from an EMBL/GenBank/DDBJ whole genome shotgun (WGS) entry which is preliminary data.</text>
</comment>
<dbReference type="Gene3D" id="3.30.50.10">
    <property type="entry name" value="Erythroid Transcription Factor GATA-1, subunit A"/>
    <property type="match status" value="2"/>
</dbReference>
<evidence type="ECO:0000256" key="7">
    <source>
        <dbReference type="ARBA" id="ARBA00023163"/>
    </source>
</evidence>
<dbReference type="EMBL" id="WUAV01000004">
    <property type="protein sequence ID" value="KAF1757017.1"/>
    <property type="molecule type" value="Genomic_DNA"/>
</dbReference>
<dbReference type="GO" id="GO:0009888">
    <property type="term" value="P:tissue development"/>
    <property type="evidence" value="ECO:0007669"/>
    <property type="project" value="UniProtKB-ARBA"/>
</dbReference>
<reference evidence="13" key="1">
    <citation type="submission" date="2017-08" db="EMBL/GenBank/DDBJ databases">
        <authorList>
            <person name="de Groot N.N."/>
        </authorList>
    </citation>
    <scope>NUCLEOTIDE SEQUENCE [LARGE SCALE GENOMIC DNA]</scope>
    <source>
        <strain evidence="13">PX439</strain>
    </source>
</reference>
<feature type="compositionally biased region" description="Polar residues" evidence="10">
    <location>
        <begin position="257"/>
        <end position="275"/>
    </location>
</feature>
<evidence type="ECO:0000256" key="9">
    <source>
        <dbReference type="PROSITE-ProRule" id="PRU00094"/>
    </source>
</evidence>
<dbReference type="FunFam" id="3.30.50.10:FF:000032">
    <property type="entry name" value="Transcription factor GATA-3"/>
    <property type="match status" value="1"/>
</dbReference>
<dbReference type="GO" id="GO:0000122">
    <property type="term" value="P:negative regulation of transcription by RNA polymerase II"/>
    <property type="evidence" value="ECO:0007669"/>
    <property type="project" value="TreeGrafter"/>
</dbReference>
<dbReference type="GO" id="GO:0008270">
    <property type="term" value="F:zinc ion binding"/>
    <property type="evidence" value="ECO:0007669"/>
    <property type="project" value="UniProtKB-KW"/>
</dbReference>
<dbReference type="PRINTS" id="PR00619">
    <property type="entry name" value="GATAZNFINGER"/>
</dbReference>
<evidence type="ECO:0000256" key="4">
    <source>
        <dbReference type="ARBA" id="ARBA00022833"/>
    </source>
</evidence>
<dbReference type="SUPFAM" id="SSF57716">
    <property type="entry name" value="Glucocorticoid receptor-like (DNA-binding domain)"/>
    <property type="match status" value="2"/>
</dbReference>
<evidence type="ECO:0000256" key="5">
    <source>
        <dbReference type="ARBA" id="ARBA00023015"/>
    </source>
</evidence>
<keyword evidence="14" id="KW-1185">Reference proteome</keyword>
<dbReference type="PANTHER" id="PTHR10071">
    <property type="entry name" value="TRANSCRIPTION FACTOR GATA FAMILY MEMBER"/>
    <property type="match status" value="1"/>
</dbReference>
<dbReference type="InterPro" id="IPR013088">
    <property type="entry name" value="Znf_NHR/GATA"/>
</dbReference>
<evidence type="ECO:0000256" key="8">
    <source>
        <dbReference type="ARBA" id="ARBA00023242"/>
    </source>
</evidence>
<dbReference type="GO" id="GO:0000978">
    <property type="term" value="F:RNA polymerase II cis-regulatory region sequence-specific DNA binding"/>
    <property type="evidence" value="ECO:0007669"/>
    <property type="project" value="TreeGrafter"/>
</dbReference>
<keyword evidence="8" id="KW-0539">Nucleus</keyword>
<feature type="region of interest" description="Disordered" evidence="10">
    <location>
        <begin position="217"/>
        <end position="275"/>
    </location>
</feature>
<feature type="domain" description="GATA-type" evidence="11">
    <location>
        <begin position="332"/>
        <end position="385"/>
    </location>
</feature>
<reference evidence="12 15" key="3">
    <citation type="submission" date="2019-12" db="EMBL/GenBank/DDBJ databases">
        <title>Chromosome-level assembly of the Caenorhabditis remanei genome.</title>
        <authorList>
            <person name="Teterina A.A."/>
            <person name="Willis J.H."/>
            <person name="Phillips P.C."/>
        </authorList>
    </citation>
    <scope>NUCLEOTIDE SEQUENCE [LARGE SCALE GENOMIC DNA]</scope>
    <source>
        <strain evidence="12 15">PX506</strain>
        <tissue evidence="12">Whole organism</tissue>
    </source>
</reference>
<dbReference type="EMBL" id="NMWX01000006">
    <property type="protein sequence ID" value="OZF97593.1"/>
    <property type="molecule type" value="Genomic_DNA"/>
</dbReference>
<dbReference type="PANTHER" id="PTHR10071:SF328">
    <property type="entry name" value="TRANSCRIPTION FACTOR ELT-1-RELATED"/>
    <property type="match status" value="1"/>
</dbReference>
<evidence type="ECO:0000313" key="13">
    <source>
        <dbReference type="EMBL" id="OZF97593.1"/>
    </source>
</evidence>
<evidence type="ECO:0000256" key="10">
    <source>
        <dbReference type="SAM" id="MobiDB-lite"/>
    </source>
</evidence>
<dbReference type="GO" id="GO:0005634">
    <property type="term" value="C:nucleus"/>
    <property type="evidence" value="ECO:0007669"/>
    <property type="project" value="UniProtKB-SubCell"/>
</dbReference>
<keyword evidence="6" id="KW-0238">DNA-binding</keyword>
<dbReference type="GO" id="GO:0000981">
    <property type="term" value="F:DNA-binding transcription factor activity, RNA polymerase II-specific"/>
    <property type="evidence" value="ECO:0007669"/>
    <property type="project" value="TreeGrafter"/>
</dbReference>
<evidence type="ECO:0000256" key="2">
    <source>
        <dbReference type="ARBA" id="ARBA00022723"/>
    </source>
</evidence>
<keyword evidence="4" id="KW-0862">Zinc</keyword>
<evidence type="ECO:0000259" key="11">
    <source>
        <dbReference type="PROSITE" id="PS50114"/>
    </source>
</evidence>
<keyword evidence="7" id="KW-0804">Transcription</keyword>
<dbReference type="GO" id="GO:0045944">
    <property type="term" value="P:positive regulation of transcription by RNA polymerase II"/>
    <property type="evidence" value="ECO:0007669"/>
    <property type="project" value="TreeGrafter"/>
</dbReference>
<dbReference type="Proteomes" id="UP000216624">
    <property type="component" value="Unassembled WGS sequence"/>
</dbReference>
<feature type="non-terminal residue" evidence="13">
    <location>
        <position position="1"/>
    </location>
</feature>
<feature type="compositionally biased region" description="Low complexity" evidence="10">
    <location>
        <begin position="236"/>
        <end position="256"/>
    </location>
</feature>
<protein>
    <recommendedName>
        <fullName evidence="11">GATA-type domain-containing protein</fullName>
    </recommendedName>
</protein>
<dbReference type="InterPro" id="IPR000679">
    <property type="entry name" value="Znf_GATA"/>
</dbReference>
<dbReference type="PROSITE" id="PS50114">
    <property type="entry name" value="GATA_ZN_FINGER_2"/>
    <property type="match status" value="2"/>
</dbReference>
<keyword evidence="3 9" id="KW-0863">Zinc-finger</keyword>
<keyword evidence="2" id="KW-0479">Metal-binding</keyword>
<evidence type="ECO:0000256" key="3">
    <source>
        <dbReference type="ARBA" id="ARBA00022771"/>
    </source>
</evidence>
<organism evidence="13 14">
    <name type="scientific">Caenorhabditis remanei</name>
    <name type="common">Caenorhabditis vulgaris</name>
    <dbReference type="NCBI Taxonomy" id="31234"/>
    <lineage>
        <taxon>Eukaryota</taxon>
        <taxon>Metazoa</taxon>
        <taxon>Ecdysozoa</taxon>
        <taxon>Nematoda</taxon>
        <taxon>Chromadorea</taxon>
        <taxon>Rhabditida</taxon>
        <taxon>Rhabditina</taxon>
        <taxon>Rhabditomorpha</taxon>
        <taxon>Rhabditoidea</taxon>
        <taxon>Rhabditidae</taxon>
        <taxon>Peloderinae</taxon>
        <taxon>Caenorhabditis</taxon>
    </lineage>
</organism>
<dbReference type="Pfam" id="PF00320">
    <property type="entry name" value="GATA"/>
    <property type="match status" value="2"/>
</dbReference>
<dbReference type="InterPro" id="IPR039355">
    <property type="entry name" value="Transcription_factor_GATA"/>
</dbReference>